<dbReference type="Proteomes" id="UP000032434">
    <property type="component" value="Chromosome 1"/>
</dbReference>
<evidence type="ECO:0000313" key="3">
    <source>
        <dbReference type="Proteomes" id="UP000032434"/>
    </source>
</evidence>
<feature type="transmembrane region" description="Helical" evidence="1">
    <location>
        <begin position="82"/>
        <end position="103"/>
    </location>
</feature>
<keyword evidence="1" id="KW-0472">Membrane</keyword>
<proteinExistence type="predicted"/>
<evidence type="ECO:0000256" key="1">
    <source>
        <dbReference type="SAM" id="Phobius"/>
    </source>
</evidence>
<protein>
    <submittedName>
        <fullName evidence="2">Uncharacterized protein</fullName>
    </submittedName>
</protein>
<keyword evidence="3" id="KW-1185">Reference proteome</keyword>
<dbReference type="InParanoid" id="A0A061AC95"/>
<dbReference type="RefSeq" id="WP_045749907.1">
    <property type="nucleotide sequence ID" value="NZ_FUZK01000004.1"/>
</dbReference>
<keyword evidence="1" id="KW-0812">Transmembrane</keyword>
<evidence type="ECO:0000313" key="2">
    <source>
        <dbReference type="EMBL" id="CDR31500.1"/>
    </source>
</evidence>
<feature type="transmembrane region" description="Helical" evidence="1">
    <location>
        <begin position="7"/>
        <end position="28"/>
    </location>
</feature>
<dbReference type="AlphaFoldDB" id="A0A061AC95"/>
<feature type="transmembrane region" description="Helical" evidence="1">
    <location>
        <begin position="40"/>
        <end position="62"/>
    </location>
</feature>
<dbReference type="EMBL" id="LK028559">
    <property type="protein sequence ID" value="CDR31500.1"/>
    <property type="molecule type" value="Genomic_DNA"/>
</dbReference>
<gene>
    <name evidence="2" type="ORF">Aocu_14270</name>
</gene>
<organism evidence="2 3">
    <name type="scientific">Acholeplasma oculi</name>
    <dbReference type="NCBI Taxonomy" id="35623"/>
    <lineage>
        <taxon>Bacteria</taxon>
        <taxon>Bacillati</taxon>
        <taxon>Mycoplasmatota</taxon>
        <taxon>Mollicutes</taxon>
        <taxon>Acholeplasmatales</taxon>
        <taxon>Acholeplasmataceae</taxon>
        <taxon>Acholeplasma</taxon>
    </lineage>
</organism>
<accession>A0A061AC95</accession>
<dbReference type="PATRIC" id="fig|35623.3.peg.1428"/>
<reference evidence="3" key="1">
    <citation type="submission" date="2014-05" db="EMBL/GenBank/DDBJ databases">
        <authorList>
            <person name="Kube M."/>
        </authorList>
    </citation>
    <scope>NUCLEOTIDE SEQUENCE [LARGE SCALE GENOMIC DNA]</scope>
</reference>
<dbReference type="KEGG" id="aoc:Aocu_14270"/>
<dbReference type="STRING" id="35623.Aocu_14270"/>
<dbReference type="HOGENOM" id="CLU_2230556_0_0_14"/>
<sequence length="105" mass="12370">MKTTYKILFVVHIIGIILSVMCLGVYVLSHFNRMIEVQRAFSVVLLYFNFLFGLCCVIPVILKLTIFKHIEVSKKYQLSYMYYMVITLMIMMLLPLLETYIFIAI</sequence>
<keyword evidence="1" id="KW-1133">Transmembrane helix</keyword>
<name>A0A061AC95_9MOLU</name>